<reference evidence="10" key="1">
    <citation type="journal article" date="2019" name="Int. J. Syst. Evol. Microbiol.">
        <title>The Global Catalogue of Microorganisms (GCM) 10K type strain sequencing project: providing services to taxonomists for standard genome sequencing and annotation.</title>
        <authorList>
            <consortium name="The Broad Institute Genomics Platform"/>
            <consortium name="The Broad Institute Genome Sequencing Center for Infectious Disease"/>
            <person name="Wu L."/>
            <person name="Ma J."/>
        </authorList>
    </citation>
    <scope>NUCLEOTIDE SEQUENCE [LARGE SCALE GENOMIC DNA]</scope>
    <source>
        <strain evidence="10">CCM 9147</strain>
    </source>
</reference>
<evidence type="ECO:0000313" key="10">
    <source>
        <dbReference type="Proteomes" id="UP001597340"/>
    </source>
</evidence>
<accession>A0ABW4DCE0</accession>
<keyword evidence="5 6" id="KW-0472">Membrane</keyword>
<comment type="subcellular location">
    <subcellularLocation>
        <location evidence="6">Cell membrane</location>
        <topology evidence="6">Multi-pass membrane protein</topology>
    </subcellularLocation>
    <subcellularLocation>
        <location evidence="1">Membrane</location>
        <topology evidence="1">Multi-pass membrane protein</topology>
    </subcellularLocation>
</comment>
<sequence>MESSPETASNNANATIPGSIRGRPRKPRRTKPGRSQKGLWDSVRQQKYLYFMSIPFVIWVFIFSYLPLWGWTMAFQNYKPAKSLLEQKWVGFDNFIELFQDERFYLVLRNTLAMSLMGIVFGFVVPIFFAILLNELRGMMFKRFVQTVSYLPHFVSWVVVAGLVTKLLSIDGGIVNDILIALHIVDEPIQFMAKGSWFWYIVTASDIWKETGWNTIIYLAAITGIDQEQYEASRVDGASRWRQIWHITLPGIRSTIAVLFIMAIGHLVSNGFEKQFLLGNSLVTDYSEVLDLYALNYGINLGRFSYGTAIGIFNSLVSILLLFTANGIFKKLTKESIM</sequence>
<dbReference type="InterPro" id="IPR000515">
    <property type="entry name" value="MetI-like"/>
</dbReference>
<feature type="transmembrane region" description="Helical" evidence="6">
    <location>
        <begin position="304"/>
        <end position="329"/>
    </location>
</feature>
<comment type="similarity">
    <text evidence="6">Belongs to the binding-protein-dependent transport system permease family.</text>
</comment>
<keyword evidence="2 6" id="KW-0813">Transport</keyword>
<feature type="transmembrane region" description="Helical" evidence="6">
    <location>
        <begin position="112"/>
        <end position="133"/>
    </location>
</feature>
<feature type="region of interest" description="Disordered" evidence="7">
    <location>
        <begin position="1"/>
        <end position="38"/>
    </location>
</feature>
<evidence type="ECO:0000313" key="9">
    <source>
        <dbReference type="EMBL" id="MFD1461329.1"/>
    </source>
</evidence>
<dbReference type="RefSeq" id="WP_229524893.1">
    <property type="nucleotide sequence ID" value="NZ_JAFFQR010000079.1"/>
</dbReference>
<dbReference type="Pfam" id="PF00528">
    <property type="entry name" value="BPD_transp_1"/>
    <property type="match status" value="1"/>
</dbReference>
<evidence type="ECO:0000256" key="2">
    <source>
        <dbReference type="ARBA" id="ARBA00022448"/>
    </source>
</evidence>
<evidence type="ECO:0000256" key="1">
    <source>
        <dbReference type="ARBA" id="ARBA00004141"/>
    </source>
</evidence>
<evidence type="ECO:0000256" key="7">
    <source>
        <dbReference type="SAM" id="MobiDB-lite"/>
    </source>
</evidence>
<proteinExistence type="inferred from homology"/>
<feature type="transmembrane region" description="Helical" evidence="6">
    <location>
        <begin position="48"/>
        <end position="68"/>
    </location>
</feature>
<dbReference type="SUPFAM" id="SSF161098">
    <property type="entry name" value="MetI-like"/>
    <property type="match status" value="1"/>
</dbReference>
<evidence type="ECO:0000256" key="4">
    <source>
        <dbReference type="ARBA" id="ARBA00022989"/>
    </source>
</evidence>
<gene>
    <name evidence="9" type="ORF">ACFQ5D_07725</name>
</gene>
<comment type="caution">
    <text evidence="9">The sequence shown here is derived from an EMBL/GenBank/DDBJ whole genome shotgun (WGS) entry which is preliminary data.</text>
</comment>
<dbReference type="PANTHER" id="PTHR43496">
    <property type="entry name" value="PROTEIN LPLB"/>
    <property type="match status" value="1"/>
</dbReference>
<feature type="transmembrane region" description="Helical" evidence="6">
    <location>
        <begin position="244"/>
        <end position="268"/>
    </location>
</feature>
<name>A0ABW4DCE0_9BACL</name>
<feature type="compositionally biased region" description="Basic residues" evidence="7">
    <location>
        <begin position="22"/>
        <end position="34"/>
    </location>
</feature>
<dbReference type="PROSITE" id="PS50928">
    <property type="entry name" value="ABC_TM1"/>
    <property type="match status" value="1"/>
</dbReference>
<evidence type="ECO:0000259" key="8">
    <source>
        <dbReference type="PROSITE" id="PS50928"/>
    </source>
</evidence>
<keyword evidence="3 6" id="KW-0812">Transmembrane</keyword>
<dbReference type="Proteomes" id="UP001597340">
    <property type="component" value="Unassembled WGS sequence"/>
</dbReference>
<dbReference type="PANTHER" id="PTHR43496:SF1">
    <property type="entry name" value="POLYGALACTURONAN_RHAMNOGALACTURONAN TRANSPORT SYSTEM PERMEASE PROTEIN YTEP"/>
    <property type="match status" value="1"/>
</dbReference>
<dbReference type="Gene3D" id="1.10.3720.10">
    <property type="entry name" value="MetI-like"/>
    <property type="match status" value="1"/>
</dbReference>
<keyword evidence="10" id="KW-1185">Reference proteome</keyword>
<organism evidence="9 10">
    <name type="scientific">Paenibacillus farraposensis</name>
    <dbReference type="NCBI Taxonomy" id="2807095"/>
    <lineage>
        <taxon>Bacteria</taxon>
        <taxon>Bacillati</taxon>
        <taxon>Bacillota</taxon>
        <taxon>Bacilli</taxon>
        <taxon>Bacillales</taxon>
        <taxon>Paenibacillaceae</taxon>
        <taxon>Paenibacillus</taxon>
    </lineage>
</organism>
<evidence type="ECO:0000256" key="5">
    <source>
        <dbReference type="ARBA" id="ARBA00023136"/>
    </source>
</evidence>
<protein>
    <submittedName>
        <fullName evidence="9">ABC transporter permease</fullName>
    </submittedName>
</protein>
<evidence type="ECO:0000256" key="6">
    <source>
        <dbReference type="RuleBase" id="RU363032"/>
    </source>
</evidence>
<feature type="compositionally biased region" description="Polar residues" evidence="7">
    <location>
        <begin position="1"/>
        <end position="14"/>
    </location>
</feature>
<feature type="domain" description="ABC transmembrane type-1" evidence="8">
    <location>
        <begin position="108"/>
        <end position="325"/>
    </location>
</feature>
<dbReference type="CDD" id="cd06261">
    <property type="entry name" value="TM_PBP2"/>
    <property type="match status" value="1"/>
</dbReference>
<evidence type="ECO:0000256" key="3">
    <source>
        <dbReference type="ARBA" id="ARBA00022692"/>
    </source>
</evidence>
<dbReference type="InterPro" id="IPR035906">
    <property type="entry name" value="MetI-like_sf"/>
</dbReference>
<keyword evidence="4 6" id="KW-1133">Transmembrane helix</keyword>
<dbReference type="EMBL" id="JBHTNZ010000007">
    <property type="protein sequence ID" value="MFD1461329.1"/>
    <property type="molecule type" value="Genomic_DNA"/>
</dbReference>